<dbReference type="GO" id="GO:0005634">
    <property type="term" value="C:nucleus"/>
    <property type="evidence" value="ECO:0007669"/>
    <property type="project" value="TreeGrafter"/>
</dbReference>
<keyword evidence="16" id="KW-1185">Reference proteome</keyword>
<evidence type="ECO:0000256" key="8">
    <source>
        <dbReference type="ARBA" id="ARBA00023054"/>
    </source>
</evidence>
<keyword evidence="9 12" id="KW-0472">Membrane</keyword>
<dbReference type="GO" id="GO:0000981">
    <property type="term" value="F:DNA-binding transcription factor activity, RNA polymerase II-specific"/>
    <property type="evidence" value="ECO:0007669"/>
    <property type="project" value="TreeGrafter"/>
</dbReference>
<dbReference type="Proteomes" id="UP001497623">
    <property type="component" value="Unassembled WGS sequence"/>
</dbReference>
<keyword evidence="5 12" id="KW-0812">Transmembrane</keyword>
<accession>A0AAV2QPL8</accession>
<protein>
    <recommendedName>
        <fullName evidence="3">Protein CASP</fullName>
    </recommendedName>
</protein>
<reference evidence="15 16" key="1">
    <citation type="submission" date="2024-05" db="EMBL/GenBank/DDBJ databases">
        <authorList>
            <person name="Wallberg A."/>
        </authorList>
    </citation>
    <scope>NUCLEOTIDE SEQUENCE [LARGE SCALE GENOMIC DNA]</scope>
</reference>
<sequence length="707" mass="80032">MAVKVQAVIGAWKSFELANVQRELDETATEVATRQDDSEASRKKLVELSREFKKTTSEDVRKQVSPLLKCFQTEIDSLNKRCKFSETAFLNVYKKVIDMIDPLPTLEYCVGLEKKVGKLADFEIENKNLRETLKDYNEEFKEVRNQDVTIKALKEKVKNYEDQMDETVQNKTKELEKELSRQYAEKARLLQETQETVVRRQQEAETRANSLQASLEQTQSELFEIKSKYEETSAAKSDETDMLMIDLDRSNQRAALAEKEAMNLREQMTELTIAYNEQMENIANSSVTSDMESSVDSMARSSLEAELTSKDKEISQLVEDIKNLQASLNTMRQTSSNQIQNLEEEMMVMTESIEKMENKIAQQKDYDEVKRELNIMKSVEFGYLSVTKDEDNNASPPPKPLEVLLLEKTKAQANEITLQKQHNVSLTQKVSDMEEELGQLRSLSAEQKNLIISLESDLSSIQSWSSAYRGEGEGCSSANEIVAEAAEASMTPTPPTVGSPPTPPGMPRTPTPVQAVGASGSIDLPSAADSLLPIVSAQRERFRQRNEELEGNLTAKANQVVLLQNELDNLRADNLKLYEKIRFLQSYQGKQGTGDSPAESRYSSQYEETLDPFSSFSRKEKLRKYASLSPVEKMMLSTGQFILGNKTARTVTFFYTAILHVLVFLTLYVVAHTESCKRDLEVECAHKFAEHMQQVHGAASFDHNHIH</sequence>
<evidence type="ECO:0000259" key="14">
    <source>
        <dbReference type="Pfam" id="PF25398"/>
    </source>
</evidence>
<evidence type="ECO:0000256" key="12">
    <source>
        <dbReference type="SAM" id="Phobius"/>
    </source>
</evidence>
<feature type="coiled-coil region" evidence="10">
    <location>
        <begin position="112"/>
        <end position="359"/>
    </location>
</feature>
<evidence type="ECO:0000256" key="11">
    <source>
        <dbReference type="SAM" id="MobiDB-lite"/>
    </source>
</evidence>
<evidence type="ECO:0000256" key="1">
    <source>
        <dbReference type="ARBA" id="ARBA00004409"/>
    </source>
</evidence>
<evidence type="ECO:0000256" key="2">
    <source>
        <dbReference type="ARBA" id="ARBA00006415"/>
    </source>
</evidence>
<dbReference type="PANTHER" id="PTHR14043:SF2">
    <property type="entry name" value="HOMEOBOX PROTEIN CUT"/>
    <property type="match status" value="1"/>
</dbReference>
<evidence type="ECO:0000256" key="9">
    <source>
        <dbReference type="ARBA" id="ARBA00023136"/>
    </source>
</evidence>
<organism evidence="15 16">
    <name type="scientific">Meganyctiphanes norvegica</name>
    <name type="common">Northern krill</name>
    <name type="synonym">Thysanopoda norvegica</name>
    <dbReference type="NCBI Taxonomy" id="48144"/>
    <lineage>
        <taxon>Eukaryota</taxon>
        <taxon>Metazoa</taxon>
        <taxon>Ecdysozoa</taxon>
        <taxon>Arthropoda</taxon>
        <taxon>Crustacea</taxon>
        <taxon>Multicrustacea</taxon>
        <taxon>Malacostraca</taxon>
        <taxon>Eumalacostraca</taxon>
        <taxon>Eucarida</taxon>
        <taxon>Euphausiacea</taxon>
        <taxon>Euphausiidae</taxon>
        <taxon>Meganyctiphanes</taxon>
    </lineage>
</organism>
<feature type="transmembrane region" description="Helical" evidence="12">
    <location>
        <begin position="653"/>
        <end position="671"/>
    </location>
</feature>
<dbReference type="AlphaFoldDB" id="A0AAV2QPL8"/>
<dbReference type="InterPro" id="IPR057476">
    <property type="entry name" value="Cux_N"/>
</dbReference>
<name>A0AAV2QPL8_MEGNR</name>
<evidence type="ECO:0000256" key="7">
    <source>
        <dbReference type="ARBA" id="ARBA00023034"/>
    </source>
</evidence>
<dbReference type="GO" id="GO:0000139">
    <property type="term" value="C:Golgi membrane"/>
    <property type="evidence" value="ECO:0007669"/>
    <property type="project" value="UniProtKB-SubCell"/>
</dbReference>
<feature type="coiled-coil region" evidence="10">
    <location>
        <begin position="539"/>
        <end position="580"/>
    </location>
</feature>
<comment type="subcellular location">
    <subcellularLocation>
        <location evidence="1">Golgi apparatus membrane</location>
        <topology evidence="1">Single-pass type IV membrane protein</topology>
    </subcellularLocation>
</comment>
<evidence type="ECO:0000313" key="16">
    <source>
        <dbReference type="Proteomes" id="UP001497623"/>
    </source>
</evidence>
<feature type="region of interest" description="Disordered" evidence="11">
    <location>
        <begin position="488"/>
        <end position="507"/>
    </location>
</feature>
<dbReference type="Pfam" id="PF08172">
    <property type="entry name" value="CASP_C"/>
    <property type="match status" value="1"/>
</dbReference>
<keyword evidence="4" id="KW-0813">Transport</keyword>
<keyword evidence="6 12" id="KW-1133">Transmembrane helix</keyword>
<gene>
    <name evidence="15" type="ORF">MNOR_LOCUS15347</name>
</gene>
<dbReference type="InterPro" id="IPR012955">
    <property type="entry name" value="CASP_C"/>
</dbReference>
<comment type="caution">
    <text evidence="15">The sequence shown here is derived from an EMBL/GenBank/DDBJ whole genome shotgun (WGS) entry which is preliminary data.</text>
</comment>
<evidence type="ECO:0000256" key="5">
    <source>
        <dbReference type="ARBA" id="ARBA00022692"/>
    </source>
</evidence>
<keyword evidence="7" id="KW-0333">Golgi apparatus</keyword>
<proteinExistence type="inferred from homology"/>
<keyword evidence="8 10" id="KW-0175">Coiled coil</keyword>
<evidence type="ECO:0000313" key="15">
    <source>
        <dbReference type="EMBL" id="CAL4095187.1"/>
    </source>
</evidence>
<feature type="domain" description="CASP C-terminal" evidence="13">
    <location>
        <begin position="432"/>
        <end position="673"/>
    </location>
</feature>
<evidence type="ECO:0000256" key="6">
    <source>
        <dbReference type="ARBA" id="ARBA00022989"/>
    </source>
</evidence>
<feature type="compositionally biased region" description="Pro residues" evidence="11">
    <location>
        <begin position="492"/>
        <end position="507"/>
    </location>
</feature>
<evidence type="ECO:0000256" key="10">
    <source>
        <dbReference type="SAM" id="Coils"/>
    </source>
</evidence>
<dbReference type="GO" id="GO:0000977">
    <property type="term" value="F:RNA polymerase II transcription regulatory region sequence-specific DNA binding"/>
    <property type="evidence" value="ECO:0007669"/>
    <property type="project" value="TreeGrafter"/>
</dbReference>
<feature type="domain" description="Cux N-terminal" evidence="14">
    <location>
        <begin position="4"/>
        <end position="110"/>
    </location>
</feature>
<evidence type="ECO:0000259" key="13">
    <source>
        <dbReference type="Pfam" id="PF08172"/>
    </source>
</evidence>
<evidence type="ECO:0000256" key="4">
    <source>
        <dbReference type="ARBA" id="ARBA00022448"/>
    </source>
</evidence>
<comment type="similarity">
    <text evidence="2">Belongs to the CASP family.</text>
</comment>
<dbReference type="Pfam" id="PF25398">
    <property type="entry name" value="CUX1_N"/>
    <property type="match status" value="1"/>
</dbReference>
<dbReference type="EMBL" id="CAXKWB010009564">
    <property type="protein sequence ID" value="CAL4095187.1"/>
    <property type="molecule type" value="Genomic_DNA"/>
</dbReference>
<dbReference type="GO" id="GO:0006891">
    <property type="term" value="P:intra-Golgi vesicle-mediated transport"/>
    <property type="evidence" value="ECO:0007669"/>
    <property type="project" value="InterPro"/>
</dbReference>
<dbReference type="PANTHER" id="PTHR14043">
    <property type="entry name" value="CCAAT DISPLACEMENT PROTEIN-RELATED"/>
    <property type="match status" value="1"/>
</dbReference>
<evidence type="ECO:0000256" key="3">
    <source>
        <dbReference type="ARBA" id="ARBA00018691"/>
    </source>
</evidence>